<dbReference type="EnsemblMetazoa" id="LLOJ004617-RA">
    <property type="protein sequence ID" value="LLOJ004617-PA"/>
    <property type="gene ID" value="LLOJ004617"/>
</dbReference>
<dbReference type="Proteomes" id="UP000092461">
    <property type="component" value="Unassembled WGS sequence"/>
</dbReference>
<keyword evidence="3" id="KW-1185">Reference proteome</keyword>
<dbReference type="VEuPathDB" id="VectorBase:LLONM1_001448"/>
<dbReference type="EMBL" id="AJWK01014410">
    <property type="status" value="NOT_ANNOTATED_CDS"/>
    <property type="molecule type" value="Genomic_DNA"/>
</dbReference>
<sequence length="211" mass="24245">MPQTVITMRPVNRETPIRTGIKICYCRMFHCLQPGFFTSKYGLMKLFECLMGIFCQSLVFTFGLDNAKKGFGWDPYFAFLSATSACLPTTALLLLCYTFSVNTFRLVRSSIFEIVFNIFCAFCYISASGSVAYREQFYQNFTKFFTGPGDYTSLTTLYVSILLIFSFKLFFCHSSQIIVHYSFFLQFMGGLMTIIYSYDAFLAFRSYNGNS</sequence>
<evidence type="ECO:0000313" key="3">
    <source>
        <dbReference type="Proteomes" id="UP000092461"/>
    </source>
</evidence>
<protein>
    <submittedName>
        <fullName evidence="2">Uncharacterized protein</fullName>
    </submittedName>
</protein>
<organism evidence="2 3">
    <name type="scientific">Lutzomyia longipalpis</name>
    <name type="common">Sand fly</name>
    <dbReference type="NCBI Taxonomy" id="7200"/>
    <lineage>
        <taxon>Eukaryota</taxon>
        <taxon>Metazoa</taxon>
        <taxon>Ecdysozoa</taxon>
        <taxon>Arthropoda</taxon>
        <taxon>Hexapoda</taxon>
        <taxon>Insecta</taxon>
        <taxon>Pterygota</taxon>
        <taxon>Neoptera</taxon>
        <taxon>Endopterygota</taxon>
        <taxon>Diptera</taxon>
        <taxon>Nematocera</taxon>
        <taxon>Psychodoidea</taxon>
        <taxon>Psychodidae</taxon>
        <taxon>Lutzomyia</taxon>
        <taxon>Lutzomyia</taxon>
    </lineage>
</organism>
<dbReference type="EMBL" id="AJWK01014409">
    <property type="status" value="NOT_ANNOTATED_CDS"/>
    <property type="molecule type" value="Genomic_DNA"/>
</dbReference>
<accession>A0A1B0CJB6</accession>
<keyword evidence="1" id="KW-1133">Transmembrane helix</keyword>
<name>A0A1B0CJB6_LUTLO</name>
<evidence type="ECO:0000256" key="1">
    <source>
        <dbReference type="SAM" id="Phobius"/>
    </source>
</evidence>
<feature type="transmembrane region" description="Helical" evidence="1">
    <location>
        <begin position="111"/>
        <end position="133"/>
    </location>
</feature>
<feature type="transmembrane region" description="Helical" evidence="1">
    <location>
        <begin position="76"/>
        <end position="99"/>
    </location>
</feature>
<keyword evidence="1" id="KW-0472">Membrane</keyword>
<feature type="transmembrane region" description="Helical" evidence="1">
    <location>
        <begin position="153"/>
        <end position="171"/>
    </location>
</feature>
<reference evidence="2" key="1">
    <citation type="submission" date="2020-05" db="UniProtKB">
        <authorList>
            <consortium name="EnsemblMetazoa"/>
        </authorList>
    </citation>
    <scope>IDENTIFICATION</scope>
    <source>
        <strain evidence="2">Jacobina</strain>
    </source>
</reference>
<feature type="transmembrane region" description="Helical" evidence="1">
    <location>
        <begin position="46"/>
        <end position="64"/>
    </location>
</feature>
<proteinExistence type="predicted"/>
<dbReference type="AlphaFoldDB" id="A0A1B0CJB6"/>
<dbReference type="VEuPathDB" id="VectorBase:LLOJ004617"/>
<keyword evidence="1" id="KW-0812">Transmembrane</keyword>
<evidence type="ECO:0000313" key="2">
    <source>
        <dbReference type="EnsemblMetazoa" id="LLOJ004617-PA"/>
    </source>
</evidence>
<feature type="transmembrane region" description="Helical" evidence="1">
    <location>
        <begin position="178"/>
        <end position="198"/>
    </location>
</feature>